<feature type="region of interest" description="Disordered" evidence="3">
    <location>
        <begin position="121"/>
        <end position="149"/>
    </location>
</feature>
<organism evidence="4 5">
    <name type="scientific">Humicola insolens</name>
    <name type="common">Soft-rot fungus</name>
    <dbReference type="NCBI Taxonomy" id="85995"/>
    <lineage>
        <taxon>Eukaryota</taxon>
        <taxon>Fungi</taxon>
        <taxon>Dikarya</taxon>
        <taxon>Ascomycota</taxon>
        <taxon>Pezizomycotina</taxon>
        <taxon>Sordariomycetes</taxon>
        <taxon>Sordariomycetidae</taxon>
        <taxon>Sordariales</taxon>
        <taxon>Chaetomiaceae</taxon>
        <taxon>Mycothermus</taxon>
    </lineage>
</organism>
<evidence type="ECO:0000256" key="3">
    <source>
        <dbReference type="SAM" id="MobiDB-lite"/>
    </source>
</evidence>
<dbReference type="InterPro" id="IPR011344">
    <property type="entry name" value="ssDNA-bd"/>
</dbReference>
<dbReference type="NCBIfam" id="TIGR00621">
    <property type="entry name" value="ssb"/>
    <property type="match status" value="1"/>
</dbReference>
<keyword evidence="1 2" id="KW-0238">DNA-binding</keyword>
<keyword evidence="2" id="KW-0496">Mitochondrion</keyword>
<dbReference type="PROSITE" id="PS50935">
    <property type="entry name" value="SSB"/>
    <property type="match status" value="1"/>
</dbReference>
<dbReference type="InterPro" id="IPR012340">
    <property type="entry name" value="NA-bd_OB-fold"/>
</dbReference>
<dbReference type="EMBL" id="JAZGSY010000005">
    <property type="protein sequence ID" value="KAL1844025.1"/>
    <property type="molecule type" value="Genomic_DNA"/>
</dbReference>
<evidence type="ECO:0000256" key="2">
    <source>
        <dbReference type="PIRNR" id="PIRNR002070"/>
    </source>
</evidence>
<keyword evidence="5" id="KW-1185">Reference proteome</keyword>
<name>A0ABR3VQD8_HUMIN</name>
<dbReference type="Gene3D" id="2.40.50.140">
    <property type="entry name" value="Nucleic acid-binding proteins"/>
    <property type="match status" value="1"/>
</dbReference>
<comment type="subcellular location">
    <subcellularLocation>
        <location evidence="2">Mitochondrion</location>
    </subcellularLocation>
</comment>
<dbReference type="Proteomes" id="UP001583172">
    <property type="component" value="Unassembled WGS sequence"/>
</dbReference>
<evidence type="ECO:0000256" key="1">
    <source>
        <dbReference type="ARBA" id="ARBA00023125"/>
    </source>
</evidence>
<dbReference type="SUPFAM" id="SSF50249">
    <property type="entry name" value="Nucleic acid-binding proteins"/>
    <property type="match status" value="1"/>
</dbReference>
<dbReference type="PANTHER" id="PTHR10302">
    <property type="entry name" value="SINGLE-STRANDED DNA-BINDING PROTEIN"/>
    <property type="match status" value="1"/>
</dbReference>
<dbReference type="PIRSF" id="PIRSF002070">
    <property type="entry name" value="SSB"/>
    <property type="match status" value="1"/>
</dbReference>
<feature type="compositionally biased region" description="Acidic residues" evidence="3">
    <location>
        <begin position="138"/>
        <end position="149"/>
    </location>
</feature>
<protein>
    <recommendedName>
        <fullName evidence="2">Single-stranded DNA-binding protein</fullName>
    </recommendedName>
</protein>
<evidence type="ECO:0000313" key="4">
    <source>
        <dbReference type="EMBL" id="KAL1844025.1"/>
    </source>
</evidence>
<reference evidence="4 5" key="1">
    <citation type="journal article" date="2024" name="Commun. Biol.">
        <title>Comparative genomic analysis of thermophilic fungi reveals convergent evolutionary adaptations and gene losses.</title>
        <authorList>
            <person name="Steindorff A.S."/>
            <person name="Aguilar-Pontes M.V."/>
            <person name="Robinson A.J."/>
            <person name="Andreopoulos B."/>
            <person name="LaButti K."/>
            <person name="Kuo A."/>
            <person name="Mondo S."/>
            <person name="Riley R."/>
            <person name="Otillar R."/>
            <person name="Haridas S."/>
            <person name="Lipzen A."/>
            <person name="Grimwood J."/>
            <person name="Schmutz J."/>
            <person name="Clum A."/>
            <person name="Reid I.D."/>
            <person name="Moisan M.C."/>
            <person name="Butler G."/>
            <person name="Nguyen T.T.M."/>
            <person name="Dewar K."/>
            <person name="Conant G."/>
            <person name="Drula E."/>
            <person name="Henrissat B."/>
            <person name="Hansel C."/>
            <person name="Singer S."/>
            <person name="Hutchinson M.I."/>
            <person name="de Vries R.P."/>
            <person name="Natvig D.O."/>
            <person name="Powell A.J."/>
            <person name="Tsang A."/>
            <person name="Grigoriev I.V."/>
        </authorList>
    </citation>
    <scope>NUCLEOTIDE SEQUENCE [LARGE SCALE GENOMIC DNA]</scope>
    <source>
        <strain evidence="4 5">CBS 620.91</strain>
    </source>
</reference>
<comment type="caution">
    <text evidence="4">The sequence shown here is derived from an EMBL/GenBank/DDBJ whole genome shotgun (WGS) entry which is preliminary data.</text>
</comment>
<dbReference type="CDD" id="cd04496">
    <property type="entry name" value="SSB_OBF"/>
    <property type="match status" value="1"/>
</dbReference>
<accession>A0ABR3VQD8</accession>
<proteinExistence type="predicted"/>
<gene>
    <name evidence="4" type="ORF">VTJ49DRAFT_5776</name>
</gene>
<evidence type="ECO:0000313" key="5">
    <source>
        <dbReference type="Proteomes" id="UP001583172"/>
    </source>
</evidence>
<sequence length="149" mass="16697">MSAFLRSIARPATAARAFSTTAQRPVARITIVGNLADSPELRASSTGREYLRYSLASNSGPSSNRRTSWFTVRCFAPEGPQREFFQSLPKGALLMVEGEVTVSNFTDEDGKPRQTYNITQRSLDVIRRPFNPNRQGQGEEEQQPQEQQE</sequence>
<dbReference type="PANTHER" id="PTHR10302:SF0">
    <property type="entry name" value="SINGLE-STRANDED DNA-BINDING PROTEIN, MITOCHONDRIAL"/>
    <property type="match status" value="1"/>
</dbReference>
<dbReference type="InterPro" id="IPR000424">
    <property type="entry name" value="Primosome_PriB/ssb"/>
</dbReference>
<dbReference type="Pfam" id="PF00436">
    <property type="entry name" value="SSB"/>
    <property type="match status" value="1"/>
</dbReference>